<organism evidence="11 12">
    <name type="scientific">Granulosicoccus antarcticus IMCC3135</name>
    <dbReference type="NCBI Taxonomy" id="1192854"/>
    <lineage>
        <taxon>Bacteria</taxon>
        <taxon>Pseudomonadati</taxon>
        <taxon>Pseudomonadota</taxon>
        <taxon>Gammaproteobacteria</taxon>
        <taxon>Chromatiales</taxon>
        <taxon>Granulosicoccaceae</taxon>
        <taxon>Granulosicoccus</taxon>
    </lineage>
</organism>
<dbReference type="OrthoDB" id="2877624at2"/>
<evidence type="ECO:0000313" key="12">
    <source>
        <dbReference type="Proteomes" id="UP000250079"/>
    </source>
</evidence>
<dbReference type="KEGG" id="gai:IMCC3135_33910"/>
<dbReference type="InterPro" id="IPR007387">
    <property type="entry name" value="TRAP_DctQ"/>
</dbReference>
<evidence type="ECO:0000259" key="10">
    <source>
        <dbReference type="Pfam" id="PF04290"/>
    </source>
</evidence>
<evidence type="ECO:0000256" key="2">
    <source>
        <dbReference type="ARBA" id="ARBA00022448"/>
    </source>
</evidence>
<keyword evidence="4 9" id="KW-0997">Cell inner membrane</keyword>
<protein>
    <recommendedName>
        <fullName evidence="9">TRAP transporter small permease protein</fullName>
    </recommendedName>
</protein>
<feature type="transmembrane region" description="Helical" evidence="9">
    <location>
        <begin position="124"/>
        <end position="144"/>
    </location>
</feature>
<comment type="subcellular location">
    <subcellularLocation>
        <location evidence="1 9">Cell inner membrane</location>
        <topology evidence="1 9">Multi-pass membrane protein</topology>
    </subcellularLocation>
</comment>
<keyword evidence="3" id="KW-1003">Cell membrane</keyword>
<dbReference type="PANTHER" id="PTHR35011">
    <property type="entry name" value="2,3-DIKETO-L-GULONATE TRAP TRANSPORTER SMALL PERMEASE PROTEIN YIAM"/>
    <property type="match status" value="1"/>
</dbReference>
<dbReference type="Proteomes" id="UP000250079">
    <property type="component" value="Chromosome"/>
</dbReference>
<proteinExistence type="inferred from homology"/>
<dbReference type="EMBL" id="CP018632">
    <property type="protein sequence ID" value="ASJ76822.1"/>
    <property type="molecule type" value="Genomic_DNA"/>
</dbReference>
<dbReference type="GO" id="GO:0015740">
    <property type="term" value="P:C4-dicarboxylate transport"/>
    <property type="evidence" value="ECO:0007669"/>
    <property type="project" value="TreeGrafter"/>
</dbReference>
<keyword evidence="5 9" id="KW-0812">Transmembrane</keyword>
<keyword evidence="7 9" id="KW-0472">Membrane</keyword>
<keyword evidence="12" id="KW-1185">Reference proteome</keyword>
<keyword evidence="6 9" id="KW-1133">Transmembrane helix</keyword>
<accession>A0A2Z2NZE9</accession>
<dbReference type="RefSeq" id="WP_088921544.1">
    <property type="nucleotide sequence ID" value="NZ_CP018632.1"/>
</dbReference>
<dbReference type="GO" id="GO:0022857">
    <property type="term" value="F:transmembrane transporter activity"/>
    <property type="evidence" value="ECO:0007669"/>
    <property type="project" value="UniProtKB-UniRule"/>
</dbReference>
<evidence type="ECO:0000256" key="8">
    <source>
        <dbReference type="ARBA" id="ARBA00038436"/>
    </source>
</evidence>
<evidence type="ECO:0000256" key="4">
    <source>
        <dbReference type="ARBA" id="ARBA00022519"/>
    </source>
</evidence>
<dbReference type="PANTHER" id="PTHR35011:SF10">
    <property type="entry name" value="TRAP TRANSPORTER SMALL PERMEASE PROTEIN"/>
    <property type="match status" value="1"/>
</dbReference>
<feature type="domain" description="Tripartite ATP-independent periplasmic transporters DctQ component" evidence="10">
    <location>
        <begin position="20"/>
        <end position="149"/>
    </location>
</feature>
<keyword evidence="2 9" id="KW-0813">Transport</keyword>
<feature type="transmembrane region" description="Helical" evidence="9">
    <location>
        <begin position="12"/>
        <end position="34"/>
    </location>
</feature>
<reference evidence="11 12" key="1">
    <citation type="submission" date="2016-12" db="EMBL/GenBank/DDBJ databases">
        <authorList>
            <person name="Song W.-J."/>
            <person name="Kurnit D.M."/>
        </authorList>
    </citation>
    <scope>NUCLEOTIDE SEQUENCE [LARGE SCALE GENOMIC DNA]</scope>
    <source>
        <strain evidence="11 12">IMCC3135</strain>
    </source>
</reference>
<evidence type="ECO:0000313" key="11">
    <source>
        <dbReference type="EMBL" id="ASJ76822.1"/>
    </source>
</evidence>
<comment type="function">
    <text evidence="9">Part of the tripartite ATP-independent periplasmic (TRAP) transport system.</text>
</comment>
<comment type="similarity">
    <text evidence="8 9">Belongs to the TRAP transporter small permease family.</text>
</comment>
<sequence length="153" mass="16791">MSNVLRYGMGGLASFMVLLMMVVTCIDVVGRYLFNNPLTGAFEITELALAAMIFIGLPLATDTDEHIRVDLLDAFMPDGFRRFLTLVMDWLSALVLAVLAWQLWHKTQSIAADGHVTNTLEIPLTPIGYLMTASCAISALVLVLKGLEAMKRS</sequence>
<evidence type="ECO:0000256" key="6">
    <source>
        <dbReference type="ARBA" id="ARBA00022989"/>
    </source>
</evidence>
<comment type="subunit">
    <text evidence="9">The complex comprises the extracytoplasmic solute receptor protein and the two transmembrane proteins.</text>
</comment>
<dbReference type="Pfam" id="PF04290">
    <property type="entry name" value="DctQ"/>
    <property type="match status" value="1"/>
</dbReference>
<dbReference type="GO" id="GO:0005886">
    <property type="term" value="C:plasma membrane"/>
    <property type="evidence" value="ECO:0007669"/>
    <property type="project" value="UniProtKB-SubCell"/>
</dbReference>
<feature type="transmembrane region" description="Helical" evidence="9">
    <location>
        <begin position="82"/>
        <end position="104"/>
    </location>
</feature>
<dbReference type="AlphaFoldDB" id="A0A2Z2NZE9"/>
<feature type="transmembrane region" description="Helical" evidence="9">
    <location>
        <begin position="40"/>
        <end position="61"/>
    </location>
</feature>
<evidence type="ECO:0000256" key="3">
    <source>
        <dbReference type="ARBA" id="ARBA00022475"/>
    </source>
</evidence>
<evidence type="ECO:0000256" key="5">
    <source>
        <dbReference type="ARBA" id="ARBA00022692"/>
    </source>
</evidence>
<dbReference type="InterPro" id="IPR055348">
    <property type="entry name" value="DctQ"/>
</dbReference>
<name>A0A2Z2NZE9_9GAMM</name>
<evidence type="ECO:0000256" key="7">
    <source>
        <dbReference type="ARBA" id="ARBA00023136"/>
    </source>
</evidence>
<evidence type="ECO:0000256" key="1">
    <source>
        <dbReference type="ARBA" id="ARBA00004429"/>
    </source>
</evidence>
<gene>
    <name evidence="11" type="primary">uehB</name>
    <name evidence="11" type="ORF">IMCC3135_33910</name>
</gene>
<evidence type="ECO:0000256" key="9">
    <source>
        <dbReference type="RuleBase" id="RU369079"/>
    </source>
</evidence>